<evidence type="ECO:0000313" key="5">
    <source>
        <dbReference type="EMBL" id="CAA9408050.1"/>
    </source>
</evidence>
<feature type="domain" description="D-galactarate/Altronate dehydratase C-terminal" evidence="4">
    <location>
        <begin position="140"/>
        <end position="380"/>
    </location>
</feature>
<evidence type="ECO:0000259" key="3">
    <source>
        <dbReference type="Pfam" id="PF04295"/>
    </source>
</evidence>
<evidence type="ECO:0000259" key="4">
    <source>
        <dbReference type="Pfam" id="PF20629"/>
    </source>
</evidence>
<dbReference type="Pfam" id="PF20629">
    <property type="entry name" value="GD_AH_C"/>
    <property type="match status" value="1"/>
</dbReference>
<dbReference type="InterPro" id="IPR052172">
    <property type="entry name" value="UxaA_altronate/galactarate_dh"/>
</dbReference>
<dbReference type="GO" id="GO:0034010">
    <property type="term" value="F:sulfolactate sulfo-lyase activity"/>
    <property type="evidence" value="ECO:0007669"/>
    <property type="project" value="UniProtKB-EC"/>
</dbReference>
<dbReference type="EMBL" id="CADCUT010000106">
    <property type="protein sequence ID" value="CAA9408050.1"/>
    <property type="molecule type" value="Genomic_DNA"/>
</dbReference>
<accession>A0A6J4P797</accession>
<dbReference type="PANTHER" id="PTHR30536:SF5">
    <property type="entry name" value="ALTRONATE DEHYDRATASE"/>
    <property type="match status" value="1"/>
</dbReference>
<dbReference type="InterPro" id="IPR007392">
    <property type="entry name" value="GD_AH_second"/>
</dbReference>
<organism evidence="5">
    <name type="scientific">uncultured Rubrobacteraceae bacterium</name>
    <dbReference type="NCBI Taxonomy" id="349277"/>
    <lineage>
        <taxon>Bacteria</taxon>
        <taxon>Bacillati</taxon>
        <taxon>Actinomycetota</taxon>
        <taxon>Rubrobacteria</taxon>
        <taxon>Rubrobacterales</taxon>
        <taxon>Rubrobacteraceae</taxon>
        <taxon>environmental samples</taxon>
    </lineage>
</organism>
<feature type="domain" description="D-galactarate/Altronate dehydratase second" evidence="3">
    <location>
        <begin position="5"/>
        <end position="129"/>
    </location>
</feature>
<comment type="similarity">
    <text evidence="1">Belongs to the UxaA family.</text>
</comment>
<dbReference type="PANTHER" id="PTHR30536">
    <property type="entry name" value="ALTRONATE/GALACTARATE DEHYDRATASE"/>
    <property type="match status" value="1"/>
</dbReference>
<keyword evidence="2 5" id="KW-0456">Lyase</keyword>
<dbReference type="EC" id="4.4.1.24" evidence="5"/>
<name>A0A6J4P797_9ACTN</name>
<dbReference type="GO" id="GO:0019698">
    <property type="term" value="P:D-galacturonate catabolic process"/>
    <property type="evidence" value="ECO:0007669"/>
    <property type="project" value="TreeGrafter"/>
</dbReference>
<sequence>MEIFGYRRENGRVGVRNHVVVLPVDDISNAACEAVANNIKGTMALPHSYGRLQYGEDLALHFRTMIGTGANPNVAAVVVIGIEPNWTEKIAAGIAASGKPVAAFSIEGFGDLETVRRASWKAKEFVQWASERRREPVALEDLTVSIKCGESDTTTGLASCPTVGVAVDQLIESGATVFFGETSELTGGEHLIAERMATPELKAEFQSLYDDYVELIETQSEDLLGSQPTQGNIAGGLSTIEEKALGNIEKTGTKPVIGVLGPAQTPQNGPGLYFMDSSSAAAEHVTLMGAGGAVLHMFPTGQGNVIGNPIVPVIKVSGNPNTVRTMGEHIDVDVSGLLSREITLPRAGDLMMEHLARTANGRLTSAEALGHREFTMTKLYRSA</sequence>
<dbReference type="AlphaFoldDB" id="A0A6J4P797"/>
<evidence type="ECO:0000256" key="1">
    <source>
        <dbReference type="ARBA" id="ARBA00010986"/>
    </source>
</evidence>
<evidence type="ECO:0000256" key="2">
    <source>
        <dbReference type="ARBA" id="ARBA00023239"/>
    </source>
</evidence>
<gene>
    <name evidence="5" type="ORF">AVDCRST_MAG03-1679</name>
</gene>
<dbReference type="InterPro" id="IPR048332">
    <property type="entry name" value="GD_AH_C"/>
</dbReference>
<proteinExistence type="inferred from homology"/>
<protein>
    <submittedName>
        <fullName evidence="5">(2R)-sulfolactate sulfo-lyase subunit beta</fullName>
        <ecNumber evidence="5">4.4.1.24</ecNumber>
    </submittedName>
</protein>
<dbReference type="Pfam" id="PF04295">
    <property type="entry name" value="GD_AH_second"/>
    <property type="match status" value="1"/>
</dbReference>
<reference evidence="5" key="1">
    <citation type="submission" date="2020-02" db="EMBL/GenBank/DDBJ databases">
        <authorList>
            <person name="Meier V. D."/>
        </authorList>
    </citation>
    <scope>NUCLEOTIDE SEQUENCE</scope>
    <source>
        <strain evidence="5">AVDCRST_MAG03</strain>
    </source>
</reference>